<reference evidence="13" key="1">
    <citation type="submission" date="2020-10" db="EMBL/GenBank/DDBJ databases">
        <title>De novo genome project of the cellulose decomposer Thermobifida halotolerans type strain.</title>
        <authorList>
            <person name="Nagy I."/>
            <person name="Horvath B."/>
            <person name="Kukolya J."/>
            <person name="Nagy I."/>
            <person name="Orsini M."/>
        </authorList>
    </citation>
    <scope>NUCLEOTIDE SEQUENCE</scope>
    <source>
        <strain evidence="13">DSM 44931</strain>
    </source>
</reference>
<evidence type="ECO:0000256" key="11">
    <source>
        <dbReference type="PIRSR" id="PIRSR000112-3"/>
    </source>
</evidence>
<dbReference type="Gene3D" id="3.40.50.1970">
    <property type="match status" value="1"/>
</dbReference>
<keyword evidence="14" id="KW-1185">Reference proteome</keyword>
<dbReference type="KEGG" id="thao:NI17_017545"/>
<keyword evidence="4 11" id="KW-0520">NAD</keyword>
<dbReference type="Pfam" id="PF00465">
    <property type="entry name" value="Fe-ADH"/>
    <property type="match status" value="1"/>
</dbReference>
<dbReference type="InterPro" id="IPR018211">
    <property type="entry name" value="ADH_Fe_CS"/>
</dbReference>
<gene>
    <name evidence="13" type="ORF">NI17_017545</name>
</gene>
<dbReference type="PANTHER" id="PTHR43616">
    <property type="entry name" value="GLYCEROL DEHYDROGENASE"/>
    <property type="match status" value="1"/>
</dbReference>
<feature type="domain" description="Alcohol dehydrogenase iron-type/glycerol dehydrogenase GldA" evidence="12">
    <location>
        <begin position="17"/>
        <end position="163"/>
    </location>
</feature>
<evidence type="ECO:0000256" key="1">
    <source>
        <dbReference type="ARBA" id="ARBA00007358"/>
    </source>
</evidence>
<dbReference type="CDD" id="cd08170">
    <property type="entry name" value="GlyDH"/>
    <property type="match status" value="1"/>
</dbReference>
<organism evidence="13 14">
    <name type="scientific">Thermobifida halotolerans</name>
    <dbReference type="NCBI Taxonomy" id="483545"/>
    <lineage>
        <taxon>Bacteria</taxon>
        <taxon>Bacillati</taxon>
        <taxon>Actinomycetota</taxon>
        <taxon>Actinomycetes</taxon>
        <taxon>Streptosporangiales</taxon>
        <taxon>Nocardiopsidaceae</taxon>
        <taxon>Thermobifida</taxon>
    </lineage>
</organism>
<name>A0A399G449_9ACTN</name>
<keyword evidence="3" id="KW-0560">Oxidoreductase</keyword>
<feature type="binding site" evidence="9">
    <location>
        <position position="280"/>
    </location>
    <ligand>
        <name>glycerol</name>
        <dbReference type="ChEBI" id="CHEBI:17754"/>
    </ligand>
</feature>
<feature type="binding site" evidence="10">
    <location>
        <position position="130"/>
    </location>
    <ligand>
        <name>glycerol</name>
        <dbReference type="ChEBI" id="CHEBI:17754"/>
    </ligand>
</feature>
<evidence type="ECO:0000256" key="7">
    <source>
        <dbReference type="ARBA" id="ARBA00040132"/>
    </source>
</evidence>
<proteinExistence type="inferred from homology"/>
<evidence type="ECO:0000259" key="12">
    <source>
        <dbReference type="Pfam" id="PF00465"/>
    </source>
</evidence>
<feature type="binding site" evidence="11">
    <location>
        <position position="136"/>
    </location>
    <ligand>
        <name>NAD(+)</name>
        <dbReference type="ChEBI" id="CHEBI:57540"/>
    </ligand>
</feature>
<comment type="similarity">
    <text evidence="1">Belongs to the iron-containing alcohol dehydrogenase family.</text>
</comment>
<evidence type="ECO:0000313" key="14">
    <source>
        <dbReference type="Proteomes" id="UP000265719"/>
    </source>
</evidence>
<dbReference type="RefSeq" id="WP_068688040.1">
    <property type="nucleotide sequence ID" value="NZ_CP063196.1"/>
</dbReference>
<dbReference type="InterPro" id="IPR001670">
    <property type="entry name" value="ADH_Fe/GldA"/>
</dbReference>
<feature type="binding site" evidence="11">
    <location>
        <position position="46"/>
    </location>
    <ligand>
        <name>NAD(+)</name>
        <dbReference type="ChEBI" id="CHEBI:57540"/>
    </ligand>
</feature>
<evidence type="ECO:0000256" key="9">
    <source>
        <dbReference type="PIRSR" id="PIRSR000112-1"/>
    </source>
</evidence>
<dbReference type="PROSITE" id="PS00913">
    <property type="entry name" value="ADH_IRON_1"/>
    <property type="match status" value="1"/>
</dbReference>
<feature type="binding site" evidence="9">
    <location>
        <position position="263"/>
    </location>
    <ligand>
        <name>glycerol</name>
        <dbReference type="ChEBI" id="CHEBI:17754"/>
    </ligand>
</feature>
<dbReference type="GO" id="GO:0046872">
    <property type="term" value="F:metal ion binding"/>
    <property type="evidence" value="ECO:0007669"/>
    <property type="project" value="UniProtKB-KW"/>
</dbReference>
<dbReference type="InterPro" id="IPR016205">
    <property type="entry name" value="Glycerol_DH"/>
</dbReference>
<dbReference type="Gene3D" id="1.20.1090.10">
    <property type="entry name" value="Dehydroquinate synthase-like - alpha domain"/>
    <property type="match status" value="1"/>
</dbReference>
<evidence type="ECO:0000256" key="10">
    <source>
        <dbReference type="PIRSR" id="PIRSR000112-2"/>
    </source>
</evidence>
<evidence type="ECO:0000256" key="2">
    <source>
        <dbReference type="ARBA" id="ARBA00022723"/>
    </source>
</evidence>
<dbReference type="Proteomes" id="UP000265719">
    <property type="component" value="Chromosome"/>
</dbReference>
<evidence type="ECO:0000313" key="13">
    <source>
        <dbReference type="EMBL" id="UOE18605.1"/>
    </source>
</evidence>
<keyword evidence="9" id="KW-0862">Zinc</keyword>
<protein>
    <recommendedName>
        <fullName evidence="7">Glycerol dehydrogenase</fullName>
        <ecNumber evidence="6">1.1.1.6</ecNumber>
    </recommendedName>
</protein>
<comment type="pathway">
    <text evidence="5">Polyol metabolism; glycerol fermentation; glycerone phosphate from glycerol (oxidative route): step 1/2.</text>
</comment>
<feature type="binding site" evidence="11">
    <location>
        <position position="134"/>
    </location>
    <ligand>
        <name>NAD(+)</name>
        <dbReference type="ChEBI" id="CHEBI:57540"/>
    </ligand>
</feature>
<dbReference type="GO" id="GO:0008888">
    <property type="term" value="F:glycerol dehydrogenase (NAD+) activity"/>
    <property type="evidence" value="ECO:0007669"/>
    <property type="project" value="UniProtKB-EC"/>
</dbReference>
<comment type="catalytic activity">
    <reaction evidence="8">
        <text>glycerol + NAD(+) = dihydroxyacetone + NADH + H(+)</text>
        <dbReference type="Rhea" id="RHEA:13769"/>
        <dbReference type="ChEBI" id="CHEBI:15378"/>
        <dbReference type="ChEBI" id="CHEBI:16016"/>
        <dbReference type="ChEBI" id="CHEBI:17754"/>
        <dbReference type="ChEBI" id="CHEBI:57540"/>
        <dbReference type="ChEBI" id="CHEBI:57945"/>
        <dbReference type="EC" id="1.1.1.6"/>
    </reaction>
</comment>
<dbReference type="PIRSF" id="PIRSF000112">
    <property type="entry name" value="Glycerol_dehydrogenase"/>
    <property type="match status" value="1"/>
</dbReference>
<feature type="binding site" evidence="9">
    <location>
        <position position="180"/>
    </location>
    <ligand>
        <name>glycerol</name>
        <dbReference type="ChEBI" id="CHEBI:17754"/>
    </ligand>
</feature>
<evidence type="ECO:0000256" key="4">
    <source>
        <dbReference type="ARBA" id="ARBA00023027"/>
    </source>
</evidence>
<dbReference type="EC" id="1.1.1.6" evidence="6"/>
<sequence length="396" mass="41268">MAETTATLVVTRSLIAPARYVQGRGVLADLGRYVAAIGSTPLILTDDVVRQMTESTINESFRQAGLPTRFEEFGGTPTAAEARRVADAIGEHGSDVVIGLGGGSAIDTAKAAGDEAGVRWVSVPTVASTDAPTSALSVIYTPDGAFESYRFYSRNPDLVLVDTQLVANAPVRFLVAGIGDALATWIEARAVQRASGPTMAGGLATHAGIALARVSWDILWENALPAVEAVRQNLVTPAVEAVVEANTLLSGMGFESGGLAGAHAIHDGLTAVPHTHHLAHGEKVNIGSITQLVLEGASSTEIREFVEFTARLGLPTTLTEAGLGDADEEVLRTVVAAATVPEETIHNLPFQVAADDVLDALRSVESLGRSVRAEAGLPEPQAPEEHLAKVPTARMA</sequence>
<comment type="cofactor">
    <cofactor evidence="9">
        <name>Zn(2+)</name>
        <dbReference type="ChEBI" id="CHEBI:29105"/>
    </cofactor>
    <text evidence="9">Binds 1 zinc ion per subunit.</text>
</comment>
<evidence type="ECO:0000256" key="5">
    <source>
        <dbReference type="ARBA" id="ARBA00037918"/>
    </source>
</evidence>
<feature type="binding site" evidence="11">
    <location>
        <begin position="103"/>
        <end position="107"/>
    </location>
    <ligand>
        <name>NAD(+)</name>
        <dbReference type="ChEBI" id="CHEBI:57540"/>
    </ligand>
</feature>
<feature type="binding site" evidence="11">
    <location>
        <begin position="125"/>
        <end position="128"/>
    </location>
    <ligand>
        <name>NAD(+)</name>
        <dbReference type="ChEBI" id="CHEBI:57540"/>
    </ligand>
</feature>
<keyword evidence="2 9" id="KW-0479">Metal-binding</keyword>
<feature type="binding site" evidence="11">
    <location>
        <position position="140"/>
    </location>
    <ligand>
        <name>NAD(+)</name>
        <dbReference type="ChEBI" id="CHEBI:57540"/>
    </ligand>
</feature>
<dbReference type="SUPFAM" id="SSF56796">
    <property type="entry name" value="Dehydroquinate synthase-like"/>
    <property type="match status" value="1"/>
</dbReference>
<dbReference type="AlphaFoldDB" id="A0A399G449"/>
<dbReference type="NCBIfam" id="NF006941">
    <property type="entry name" value="PRK09423.1"/>
    <property type="match status" value="1"/>
</dbReference>
<evidence type="ECO:0000256" key="8">
    <source>
        <dbReference type="ARBA" id="ARBA00049006"/>
    </source>
</evidence>
<accession>A0A399G449</accession>
<evidence type="ECO:0000256" key="3">
    <source>
        <dbReference type="ARBA" id="ARBA00023002"/>
    </source>
</evidence>
<dbReference type="OrthoDB" id="323926at2"/>
<evidence type="ECO:0000256" key="6">
    <source>
        <dbReference type="ARBA" id="ARBA00039147"/>
    </source>
</evidence>
<dbReference type="EMBL" id="CP063196">
    <property type="protein sequence ID" value="UOE18605.1"/>
    <property type="molecule type" value="Genomic_DNA"/>
</dbReference>
<dbReference type="PANTHER" id="PTHR43616:SF5">
    <property type="entry name" value="GLYCEROL DEHYDROGENASE 1"/>
    <property type="match status" value="1"/>
</dbReference>